<evidence type="ECO:0000313" key="2">
    <source>
        <dbReference type="EMBL" id="VEL24542.1"/>
    </source>
</evidence>
<sequence>MEWRHGEFDKLNAETVEAEVDEYWREISRLQKLFTARIKKQRMELEEKRREMKKRRKPEMAMDEAGALLEAGATEEEELEDIRPPAALDTISTVQENIRKFRVSHMEFYQYCVLKIKNYLFAAKKLLDFVFAI</sequence>
<comment type="caution">
    <text evidence="2">The sequence shown here is derived from an EMBL/GenBank/DDBJ whole genome shotgun (WGS) entry which is preliminary data.</text>
</comment>
<name>A0A448WZW2_9PLAT</name>
<keyword evidence="3" id="KW-1185">Reference proteome</keyword>
<evidence type="ECO:0000313" key="3">
    <source>
        <dbReference type="Proteomes" id="UP000784294"/>
    </source>
</evidence>
<evidence type="ECO:0000256" key="1">
    <source>
        <dbReference type="SAM" id="MobiDB-lite"/>
    </source>
</evidence>
<dbReference type="Proteomes" id="UP000784294">
    <property type="component" value="Unassembled WGS sequence"/>
</dbReference>
<dbReference type="EMBL" id="CAAALY010068307">
    <property type="protein sequence ID" value="VEL24542.1"/>
    <property type="molecule type" value="Genomic_DNA"/>
</dbReference>
<protein>
    <submittedName>
        <fullName evidence="2">Uncharacterized protein</fullName>
    </submittedName>
</protein>
<dbReference type="OrthoDB" id="5593012at2759"/>
<accession>A0A448WZW2</accession>
<proteinExistence type="predicted"/>
<dbReference type="AlphaFoldDB" id="A0A448WZW2"/>
<reference evidence="2" key="1">
    <citation type="submission" date="2018-11" db="EMBL/GenBank/DDBJ databases">
        <authorList>
            <consortium name="Pathogen Informatics"/>
        </authorList>
    </citation>
    <scope>NUCLEOTIDE SEQUENCE</scope>
</reference>
<gene>
    <name evidence="2" type="ORF">PXEA_LOCUS17982</name>
</gene>
<organism evidence="2 3">
    <name type="scientific">Protopolystoma xenopodis</name>
    <dbReference type="NCBI Taxonomy" id="117903"/>
    <lineage>
        <taxon>Eukaryota</taxon>
        <taxon>Metazoa</taxon>
        <taxon>Spiralia</taxon>
        <taxon>Lophotrochozoa</taxon>
        <taxon>Platyhelminthes</taxon>
        <taxon>Monogenea</taxon>
        <taxon>Polyopisthocotylea</taxon>
        <taxon>Polystomatidea</taxon>
        <taxon>Polystomatidae</taxon>
        <taxon>Protopolystoma</taxon>
    </lineage>
</organism>
<feature type="region of interest" description="Disordered" evidence="1">
    <location>
        <begin position="47"/>
        <end position="67"/>
    </location>
</feature>